<dbReference type="OrthoDB" id="10257659at2759"/>
<dbReference type="EMBL" id="VFQX01000066">
    <property type="protein sequence ID" value="KAF0972817.1"/>
    <property type="molecule type" value="Genomic_DNA"/>
</dbReference>
<keyword evidence="3" id="KW-1185">Reference proteome</keyword>
<name>A0A6A5B495_NAEFO</name>
<dbReference type="VEuPathDB" id="AmoebaDB:FDP41_009066"/>
<feature type="compositionally biased region" description="Polar residues" evidence="1">
    <location>
        <begin position="237"/>
        <end position="258"/>
    </location>
</feature>
<comment type="caution">
    <text evidence="2">The sequence shown here is derived from an EMBL/GenBank/DDBJ whole genome shotgun (WGS) entry which is preliminary data.</text>
</comment>
<feature type="compositionally biased region" description="Polar residues" evidence="1">
    <location>
        <begin position="497"/>
        <end position="512"/>
    </location>
</feature>
<feature type="region of interest" description="Disordered" evidence="1">
    <location>
        <begin position="351"/>
        <end position="371"/>
    </location>
</feature>
<evidence type="ECO:0000313" key="3">
    <source>
        <dbReference type="Proteomes" id="UP000444721"/>
    </source>
</evidence>
<organism evidence="2 3">
    <name type="scientific">Naegleria fowleri</name>
    <name type="common">Brain eating amoeba</name>
    <dbReference type="NCBI Taxonomy" id="5763"/>
    <lineage>
        <taxon>Eukaryota</taxon>
        <taxon>Discoba</taxon>
        <taxon>Heterolobosea</taxon>
        <taxon>Tetramitia</taxon>
        <taxon>Eutetramitia</taxon>
        <taxon>Vahlkampfiidae</taxon>
        <taxon>Naegleria</taxon>
    </lineage>
</organism>
<evidence type="ECO:0000256" key="1">
    <source>
        <dbReference type="SAM" id="MobiDB-lite"/>
    </source>
</evidence>
<evidence type="ECO:0000313" key="2">
    <source>
        <dbReference type="EMBL" id="KAF0972817.1"/>
    </source>
</evidence>
<feature type="compositionally biased region" description="Low complexity" evidence="1">
    <location>
        <begin position="259"/>
        <end position="271"/>
    </location>
</feature>
<accession>A0A6A5B495</accession>
<dbReference type="Proteomes" id="UP000444721">
    <property type="component" value="Unassembled WGS sequence"/>
</dbReference>
<dbReference type="AlphaFoldDB" id="A0A6A5B495"/>
<dbReference type="RefSeq" id="XP_044557531.1">
    <property type="nucleotide sequence ID" value="XM_044712986.1"/>
</dbReference>
<dbReference type="VEuPathDB" id="AmoebaDB:NfTy_046530"/>
<feature type="region of interest" description="Disordered" evidence="1">
    <location>
        <begin position="237"/>
        <end position="271"/>
    </location>
</feature>
<sequence length="520" mass="57125">MGQNQTIRSHVQRQYNAVKKSDKRDYLVIEEAKKLQSLDEYPIDFKKLAVLFMLDFDKNGKFSLDDLMKFTDWCGTVTEHLKTDQQSFKSELQAQCTLHMWKQINTARNGKKVFGDWFVRVFSVGHIVKCPKYPKTHWVSIDTASIIHELLSIKELYGISCQQFMNLMQTVGEEKGLMSLDDVDLDDVIPTDVIHDFAVSFITGFLNMMSSLGFSPEKYLTTAVAVMDSTKPVLESTNNNNVISNSKTPTEEISSTLASSMNNTSVNSSSMPPLKLGIPKLNIGISQTTMPVVNTTKASENDDSYSSEDDDSEDLESSSNTNNVSQPPVPSLSLKLLPIPALSLQSNPSVVNNATSQQQSSSKSESNSSTLPFTKLALPKINASPTIEPPQDPNIINKSPPNLNISTPSNTFTTLSPNASAFLLNEQNNLEKIEESGLSDEELSESAESDNSDDDDSDIASPRKAPQVHPLLLQVSNVSAESNKPKIPTLSIKKEPSASSAQPSSDEVSVNGISMKKLKF</sequence>
<feature type="region of interest" description="Disordered" evidence="1">
    <location>
        <begin position="383"/>
        <end position="412"/>
    </location>
</feature>
<feature type="compositionally biased region" description="Low complexity" evidence="1">
    <location>
        <begin position="356"/>
        <end position="369"/>
    </location>
</feature>
<feature type="compositionally biased region" description="Acidic residues" evidence="1">
    <location>
        <begin position="437"/>
        <end position="458"/>
    </location>
</feature>
<feature type="compositionally biased region" description="Polar residues" evidence="1">
    <location>
        <begin position="394"/>
        <end position="412"/>
    </location>
</feature>
<reference evidence="2 3" key="1">
    <citation type="journal article" date="2019" name="Sci. Rep.">
        <title>Nanopore sequencing improves the draft genome of the human pathogenic amoeba Naegleria fowleri.</title>
        <authorList>
            <person name="Liechti N."/>
            <person name="Schurch N."/>
            <person name="Bruggmann R."/>
            <person name="Wittwer M."/>
        </authorList>
    </citation>
    <scope>NUCLEOTIDE SEQUENCE [LARGE SCALE GENOMIC DNA]</scope>
    <source>
        <strain evidence="2 3">ATCC 30894</strain>
    </source>
</reference>
<feature type="compositionally biased region" description="Low complexity" evidence="1">
    <location>
        <begin position="317"/>
        <end position="331"/>
    </location>
</feature>
<protein>
    <recommendedName>
        <fullName evidence="4">EF-hand domain-containing protein</fullName>
    </recommendedName>
</protein>
<feature type="region of interest" description="Disordered" evidence="1">
    <location>
        <begin position="294"/>
        <end position="331"/>
    </location>
</feature>
<feature type="region of interest" description="Disordered" evidence="1">
    <location>
        <begin position="434"/>
        <end position="520"/>
    </location>
</feature>
<dbReference type="OMA" id="WKQINTA"/>
<gene>
    <name evidence="2" type="ORF">FDP41_009066</name>
</gene>
<dbReference type="VEuPathDB" id="AmoebaDB:NF0026250"/>
<evidence type="ECO:0008006" key="4">
    <source>
        <dbReference type="Google" id="ProtNLM"/>
    </source>
</evidence>
<feature type="compositionally biased region" description="Acidic residues" evidence="1">
    <location>
        <begin position="301"/>
        <end position="316"/>
    </location>
</feature>
<proteinExistence type="predicted"/>
<dbReference type="GeneID" id="68116283"/>